<dbReference type="PANTHER" id="PTHR30231">
    <property type="entry name" value="DNA POLYMERASE III SUBUNIT EPSILON"/>
    <property type="match status" value="1"/>
</dbReference>
<proteinExistence type="predicted"/>
<gene>
    <name evidence="3" type="ORF">ACFPCS_17455</name>
</gene>
<dbReference type="SMART" id="SM00479">
    <property type="entry name" value="EXOIII"/>
    <property type="match status" value="1"/>
</dbReference>
<dbReference type="GO" id="GO:0004527">
    <property type="term" value="F:exonuclease activity"/>
    <property type="evidence" value="ECO:0007669"/>
    <property type="project" value="UniProtKB-KW"/>
</dbReference>
<keyword evidence="4" id="KW-1185">Reference proteome</keyword>
<dbReference type="Proteomes" id="UP001595797">
    <property type="component" value="Unassembled WGS sequence"/>
</dbReference>
<evidence type="ECO:0000313" key="3">
    <source>
        <dbReference type="EMBL" id="MFC4905356.1"/>
    </source>
</evidence>
<organism evidence="3 4">
    <name type="scientific">Kocuria oceani</name>
    <dbReference type="NCBI Taxonomy" id="988827"/>
    <lineage>
        <taxon>Bacteria</taxon>
        <taxon>Bacillati</taxon>
        <taxon>Actinomycetota</taxon>
        <taxon>Actinomycetes</taxon>
        <taxon>Micrococcales</taxon>
        <taxon>Micrococcaceae</taxon>
        <taxon>Kocuria</taxon>
    </lineage>
</organism>
<keyword evidence="3" id="KW-0269">Exonuclease</keyword>
<feature type="compositionally biased region" description="Low complexity" evidence="1">
    <location>
        <begin position="1"/>
        <end position="14"/>
    </location>
</feature>
<dbReference type="Pfam" id="PF00929">
    <property type="entry name" value="RNase_T"/>
    <property type="match status" value="1"/>
</dbReference>
<evidence type="ECO:0000313" key="4">
    <source>
        <dbReference type="Proteomes" id="UP001595797"/>
    </source>
</evidence>
<dbReference type="SUPFAM" id="SSF53098">
    <property type="entry name" value="Ribonuclease H-like"/>
    <property type="match status" value="1"/>
</dbReference>
<dbReference type="PANTHER" id="PTHR30231:SF42">
    <property type="entry name" value="EXONUCLEASE"/>
    <property type="match status" value="1"/>
</dbReference>
<evidence type="ECO:0000259" key="2">
    <source>
        <dbReference type="SMART" id="SM00479"/>
    </source>
</evidence>
<name>A0ABV9TMM0_9MICC</name>
<dbReference type="EC" id="3.1.-.-" evidence="3"/>
<keyword evidence="3" id="KW-0540">Nuclease</keyword>
<dbReference type="RefSeq" id="WP_277550092.1">
    <property type="nucleotide sequence ID" value="NZ_JARAMH010000002.1"/>
</dbReference>
<comment type="caution">
    <text evidence="3">The sequence shown here is derived from an EMBL/GenBank/DDBJ whole genome shotgun (WGS) entry which is preliminary data.</text>
</comment>
<dbReference type="InterPro" id="IPR036397">
    <property type="entry name" value="RNaseH_sf"/>
</dbReference>
<dbReference type="InterPro" id="IPR012337">
    <property type="entry name" value="RNaseH-like_sf"/>
</dbReference>
<evidence type="ECO:0000256" key="1">
    <source>
        <dbReference type="SAM" id="MobiDB-lite"/>
    </source>
</evidence>
<protein>
    <submittedName>
        <fullName evidence="3">3'-5' exonuclease</fullName>
        <ecNumber evidence="3">3.1.-.-</ecNumber>
    </submittedName>
</protein>
<accession>A0ABV9TMM0</accession>
<dbReference type="InterPro" id="IPR013520">
    <property type="entry name" value="Ribonucl_H"/>
</dbReference>
<dbReference type="Gene3D" id="3.30.420.10">
    <property type="entry name" value="Ribonuclease H-like superfamily/Ribonuclease H"/>
    <property type="match status" value="1"/>
</dbReference>
<feature type="compositionally biased region" description="Low complexity" evidence="1">
    <location>
        <begin position="22"/>
        <end position="32"/>
    </location>
</feature>
<feature type="domain" description="Exonuclease" evidence="2">
    <location>
        <begin position="37"/>
        <end position="207"/>
    </location>
</feature>
<reference evidence="4" key="1">
    <citation type="journal article" date="2019" name="Int. J. Syst. Evol. Microbiol.">
        <title>The Global Catalogue of Microorganisms (GCM) 10K type strain sequencing project: providing services to taxonomists for standard genome sequencing and annotation.</title>
        <authorList>
            <consortium name="The Broad Institute Genomics Platform"/>
            <consortium name="The Broad Institute Genome Sequencing Center for Infectious Disease"/>
            <person name="Wu L."/>
            <person name="Ma J."/>
        </authorList>
    </citation>
    <scope>NUCLEOTIDE SEQUENCE [LARGE SCALE GENOMIC DNA]</scope>
    <source>
        <strain evidence="4">CGMCC 4.6946</strain>
    </source>
</reference>
<dbReference type="EMBL" id="JBHSIW010000025">
    <property type="protein sequence ID" value="MFC4905356.1"/>
    <property type="molecule type" value="Genomic_DNA"/>
</dbReference>
<keyword evidence="3" id="KW-0378">Hydrolase</keyword>
<dbReference type="CDD" id="cd06130">
    <property type="entry name" value="DNA_pol_III_epsilon_like"/>
    <property type="match status" value="1"/>
</dbReference>
<sequence>MPFPASPATDAPSPAAAPGPAPGTTGAGPSAAPSSLDFTAIDFETANRFIGSPCAVGLVRVRAGVVVEERSAYMRPPRTRAAFDPGNVRIHGITERTVAGHPLFDELWPRIEDWILADDADELVVAHNAAFDMGVIRAACAETGTRHAPLAYACSLALARRGYDLPSYALPRAAEAAGVPLERHHDALEDARACAGIVVDLVRRSGAGTVGALLAGCGLSVRRLAPRLP</sequence>
<feature type="region of interest" description="Disordered" evidence="1">
    <location>
        <begin position="1"/>
        <end position="32"/>
    </location>
</feature>